<gene>
    <name evidence="2" type="ORF">JXQ802_LOCUS4946</name>
    <name evidence="1" type="ORF">PYM288_LOCUS1200</name>
</gene>
<dbReference type="GO" id="GO:0003676">
    <property type="term" value="F:nucleic acid binding"/>
    <property type="evidence" value="ECO:0007669"/>
    <property type="project" value="InterPro"/>
</dbReference>
<dbReference type="EMBL" id="CAJNOH010000006">
    <property type="protein sequence ID" value="CAF0734886.1"/>
    <property type="molecule type" value="Genomic_DNA"/>
</dbReference>
<evidence type="ECO:0000313" key="3">
    <source>
        <dbReference type="Proteomes" id="UP000663870"/>
    </source>
</evidence>
<reference evidence="2" key="1">
    <citation type="submission" date="2021-02" db="EMBL/GenBank/DDBJ databases">
        <authorList>
            <person name="Nowell W R."/>
        </authorList>
    </citation>
    <scope>NUCLEOTIDE SEQUENCE</scope>
</reference>
<sequence length="108" mass="12761">MLLQSRINELKKILKDMKTNVHVNRGNHLYVRRYRYDPRRFDRSQPRIHKGGSLGVWSCLTNYGLGDLVFYNSRLDSSGYINILGTHLKLAYSLFPKLYRDQKNISTR</sequence>
<proteinExistence type="predicted"/>
<dbReference type="Proteomes" id="UP000663870">
    <property type="component" value="Unassembled WGS sequence"/>
</dbReference>
<name>A0A813TSK8_9BILA</name>
<keyword evidence="3" id="KW-1185">Reference proteome</keyword>
<protein>
    <submittedName>
        <fullName evidence="2">Uncharacterized protein</fullName>
    </submittedName>
</protein>
<comment type="caution">
    <text evidence="2">The sequence shown here is derived from an EMBL/GenBank/DDBJ whole genome shotgun (WGS) entry which is preliminary data.</text>
</comment>
<dbReference type="AlphaFoldDB" id="A0A813TSK8"/>
<accession>A0A813TSK8</accession>
<organism evidence="2 3">
    <name type="scientific">Rotaria sordida</name>
    <dbReference type="NCBI Taxonomy" id="392033"/>
    <lineage>
        <taxon>Eukaryota</taxon>
        <taxon>Metazoa</taxon>
        <taxon>Spiralia</taxon>
        <taxon>Gnathifera</taxon>
        <taxon>Rotifera</taxon>
        <taxon>Eurotatoria</taxon>
        <taxon>Bdelloidea</taxon>
        <taxon>Philodinida</taxon>
        <taxon>Philodinidae</taxon>
        <taxon>Rotaria</taxon>
    </lineage>
</organism>
<dbReference type="EMBL" id="CAJNOL010000072">
    <property type="protein sequence ID" value="CAF0815855.1"/>
    <property type="molecule type" value="Genomic_DNA"/>
</dbReference>
<dbReference type="Gene3D" id="3.30.420.10">
    <property type="entry name" value="Ribonuclease H-like superfamily/Ribonuclease H"/>
    <property type="match status" value="1"/>
</dbReference>
<evidence type="ECO:0000313" key="2">
    <source>
        <dbReference type="EMBL" id="CAF0815855.1"/>
    </source>
</evidence>
<dbReference type="Proteomes" id="UP000663854">
    <property type="component" value="Unassembled WGS sequence"/>
</dbReference>
<dbReference type="InterPro" id="IPR036397">
    <property type="entry name" value="RNaseH_sf"/>
</dbReference>
<evidence type="ECO:0000313" key="1">
    <source>
        <dbReference type="EMBL" id="CAF0734886.1"/>
    </source>
</evidence>